<sequence length="177" mass="20932">MCSEKRIWNIRKTYFAVWEGYSRRERYAVRNMEELVSGLTEHDDKQAYRNLQALVNESNCGPDVYVYFHQFVQMMSNPKSYIRTRGITLIAANVKWDEDNRFDEIVAEYLRHVEDDKPITARQCIQTLPTLIRYKPYLKPEVEHALRGISYGKYKESMQSLIQSDVQKVLEKIKSPA</sequence>
<name>A0A1M6MKB5_9FIRM</name>
<dbReference type="AlphaFoldDB" id="A0A1M6MKB5"/>
<proteinExistence type="predicted"/>
<dbReference type="InterPro" id="IPR016024">
    <property type="entry name" value="ARM-type_fold"/>
</dbReference>
<gene>
    <name evidence="1" type="ORF">SAMN02745243_01502</name>
</gene>
<dbReference type="Proteomes" id="UP000184301">
    <property type="component" value="Unassembled WGS sequence"/>
</dbReference>
<accession>A0A1M6MKB5</accession>
<keyword evidence="2" id="KW-1185">Reference proteome</keyword>
<evidence type="ECO:0000313" key="2">
    <source>
        <dbReference type="Proteomes" id="UP000184301"/>
    </source>
</evidence>
<dbReference type="SUPFAM" id="SSF48371">
    <property type="entry name" value="ARM repeat"/>
    <property type="match status" value="1"/>
</dbReference>
<organism evidence="1 2">
    <name type="scientific">Hespellia stercorisuis DSM 15480</name>
    <dbReference type="NCBI Taxonomy" id="1121950"/>
    <lineage>
        <taxon>Bacteria</taxon>
        <taxon>Bacillati</taxon>
        <taxon>Bacillota</taxon>
        <taxon>Clostridia</taxon>
        <taxon>Lachnospirales</taxon>
        <taxon>Lachnospiraceae</taxon>
        <taxon>Hespellia</taxon>
    </lineage>
</organism>
<evidence type="ECO:0000313" key="1">
    <source>
        <dbReference type="EMBL" id="SHJ83844.1"/>
    </source>
</evidence>
<dbReference type="EMBL" id="FQZY01000019">
    <property type="protein sequence ID" value="SHJ83844.1"/>
    <property type="molecule type" value="Genomic_DNA"/>
</dbReference>
<dbReference type="STRING" id="1121950.SAMN02745243_01502"/>
<evidence type="ECO:0008006" key="3">
    <source>
        <dbReference type="Google" id="ProtNLM"/>
    </source>
</evidence>
<dbReference type="RefSeq" id="WP_207648933.1">
    <property type="nucleotide sequence ID" value="NZ_FQZY01000019.1"/>
</dbReference>
<reference evidence="1 2" key="1">
    <citation type="submission" date="2016-11" db="EMBL/GenBank/DDBJ databases">
        <authorList>
            <person name="Jaros S."/>
            <person name="Januszkiewicz K."/>
            <person name="Wedrychowicz H."/>
        </authorList>
    </citation>
    <scope>NUCLEOTIDE SEQUENCE [LARGE SCALE GENOMIC DNA]</scope>
    <source>
        <strain evidence="1 2">DSM 15480</strain>
    </source>
</reference>
<protein>
    <recommendedName>
        <fullName evidence="3">SufBD protein</fullName>
    </recommendedName>
</protein>